<dbReference type="InterPro" id="IPR016035">
    <property type="entry name" value="Acyl_Trfase/lysoPLipase"/>
</dbReference>
<dbReference type="Gene3D" id="3.40.1090.10">
    <property type="entry name" value="Cytosolic phospholipase A2 catalytic domain"/>
    <property type="match status" value="1"/>
</dbReference>
<dbReference type="Pfam" id="PF01734">
    <property type="entry name" value="Patatin"/>
    <property type="match status" value="1"/>
</dbReference>
<evidence type="ECO:0000256" key="5">
    <source>
        <dbReference type="SAM" id="MobiDB-lite"/>
    </source>
</evidence>
<sequence>MQYTVDDAIAKYSELARDVFTTKSKDPKAKYDHKKLEEKIRYVIEKAPLPTKVEAMMKEPDDQGGCCKVFVVTTLQNNGSTPYLMRTYESNSGQPGPGPFPIKIWQAARATSAAPTFFLPIEIELGLQSEEEPRENDEGERATTKMTFGDGGTTANNPSFEALVEYQSIWPWRPLGCLVSLGTGVEEEARIEEDNRWKIWMLRKITPGTAFQADVGKYCAQVATSCEKIHAMMKNVMEGLRWKERYFRLNVKYNRKIDLDEYERVQDMKVDSNKYMQEEEPKKTKQKIGVILVDPESERNRKLDEECGLHGFSAPEFQSTLAIPTSWREGQTIEPESSAAEASDTTANVNQAGPSNNDAPCPEISDDDELPVDLTWPLYSNKLSAIQSVIFYHYDHFGSGWDYTKQPRHGESVLFDRRDQGESAVAVLELRSKASFVSTNFIEKFNIKPKPLPAVSRKALRIGPKEVKPDSYINLTFRCRGFKMPKQRQSFYVLNSNNFEIMFGEDILKRTQLAKHATGADVGGQDVPDANQTVVGNLKAKAQPLIGKGKRESTKGKERDNKEWGPIITEYLNGALL</sequence>
<gene>
    <name evidence="7" type="ORF">RRF57_009548</name>
</gene>
<dbReference type="Proteomes" id="UP001305414">
    <property type="component" value="Unassembled WGS sequence"/>
</dbReference>
<feature type="region of interest" description="Disordered" evidence="5">
    <location>
        <begin position="329"/>
        <end position="366"/>
    </location>
</feature>
<evidence type="ECO:0000256" key="3">
    <source>
        <dbReference type="ARBA" id="ARBA00023098"/>
    </source>
</evidence>
<feature type="compositionally biased region" description="Polar residues" evidence="5">
    <location>
        <begin position="344"/>
        <end position="358"/>
    </location>
</feature>
<feature type="domain" description="PNPLA" evidence="6">
    <location>
        <begin position="1"/>
        <end position="163"/>
    </location>
</feature>
<evidence type="ECO:0000256" key="1">
    <source>
        <dbReference type="ARBA" id="ARBA00022801"/>
    </source>
</evidence>
<dbReference type="AlphaFoldDB" id="A0AAN7UTP9"/>
<comment type="caution">
    <text evidence="4">Lacks conserved residue(s) required for the propagation of feature annotation.</text>
</comment>
<comment type="caution">
    <text evidence="7">The sequence shown here is derived from an EMBL/GenBank/DDBJ whole genome shotgun (WGS) entry which is preliminary data.</text>
</comment>
<dbReference type="GO" id="GO:0019369">
    <property type="term" value="P:arachidonate metabolic process"/>
    <property type="evidence" value="ECO:0007669"/>
    <property type="project" value="TreeGrafter"/>
</dbReference>
<protein>
    <recommendedName>
        <fullName evidence="6">PNPLA domain-containing protein</fullName>
    </recommendedName>
</protein>
<feature type="region of interest" description="Disordered" evidence="5">
    <location>
        <begin position="129"/>
        <end position="152"/>
    </location>
</feature>
<dbReference type="PANTHER" id="PTHR24185:SF1">
    <property type="entry name" value="CALCIUM-INDEPENDENT PHOSPHOLIPASE A2-GAMMA"/>
    <property type="match status" value="1"/>
</dbReference>
<dbReference type="InterPro" id="IPR002641">
    <property type="entry name" value="PNPLA_dom"/>
</dbReference>
<keyword evidence="1" id="KW-0378">Hydrolase</keyword>
<accession>A0AAN7UTP9</accession>
<keyword evidence="8" id="KW-1185">Reference proteome</keyword>
<proteinExistence type="predicted"/>
<evidence type="ECO:0000259" key="6">
    <source>
        <dbReference type="PROSITE" id="PS51635"/>
    </source>
</evidence>
<keyword evidence="3" id="KW-0443">Lipid metabolism</keyword>
<reference evidence="7 8" key="1">
    <citation type="submission" date="2023-10" db="EMBL/GenBank/DDBJ databases">
        <title>Draft genome sequence of Xylaria bambusicola isolate GMP-LS, the root and basal stem rot pathogen of sugarcane in Indonesia.</title>
        <authorList>
            <person name="Selvaraj P."/>
            <person name="Muralishankar V."/>
            <person name="Muruganantham S."/>
            <person name="Sp S."/>
            <person name="Haryani S."/>
            <person name="Lau K.J.X."/>
            <person name="Naqvi N.I."/>
        </authorList>
    </citation>
    <scope>NUCLEOTIDE SEQUENCE [LARGE SCALE GENOMIC DNA]</scope>
    <source>
        <strain evidence="7">GMP-LS</strain>
    </source>
</reference>
<evidence type="ECO:0000313" key="8">
    <source>
        <dbReference type="Proteomes" id="UP001305414"/>
    </source>
</evidence>
<name>A0AAN7UTP9_9PEZI</name>
<dbReference type="PROSITE" id="PS51635">
    <property type="entry name" value="PNPLA"/>
    <property type="match status" value="1"/>
</dbReference>
<feature type="compositionally biased region" description="Acidic residues" evidence="5">
    <location>
        <begin position="129"/>
        <end position="138"/>
    </location>
</feature>
<evidence type="ECO:0000256" key="2">
    <source>
        <dbReference type="ARBA" id="ARBA00022963"/>
    </source>
</evidence>
<dbReference type="GO" id="GO:0047499">
    <property type="term" value="F:calcium-independent phospholipase A2 activity"/>
    <property type="evidence" value="ECO:0007669"/>
    <property type="project" value="TreeGrafter"/>
</dbReference>
<dbReference type="GO" id="GO:0016042">
    <property type="term" value="P:lipid catabolic process"/>
    <property type="evidence" value="ECO:0007669"/>
    <property type="project" value="UniProtKB-KW"/>
</dbReference>
<keyword evidence="2" id="KW-0442">Lipid degradation</keyword>
<dbReference type="PANTHER" id="PTHR24185">
    <property type="entry name" value="CALCIUM-INDEPENDENT PHOSPHOLIPASE A2-GAMMA"/>
    <property type="match status" value="1"/>
</dbReference>
<evidence type="ECO:0000256" key="4">
    <source>
        <dbReference type="PROSITE-ProRule" id="PRU01161"/>
    </source>
</evidence>
<evidence type="ECO:0000313" key="7">
    <source>
        <dbReference type="EMBL" id="KAK5633834.1"/>
    </source>
</evidence>
<feature type="short sequence motif" description="DGA/G" evidence="4">
    <location>
        <begin position="150"/>
        <end position="152"/>
    </location>
</feature>
<dbReference type="SUPFAM" id="SSF52151">
    <property type="entry name" value="FabD/lysophospholipase-like"/>
    <property type="match status" value="1"/>
</dbReference>
<dbReference type="GO" id="GO:0046486">
    <property type="term" value="P:glycerolipid metabolic process"/>
    <property type="evidence" value="ECO:0007669"/>
    <property type="project" value="UniProtKB-ARBA"/>
</dbReference>
<organism evidence="7 8">
    <name type="scientific">Xylaria bambusicola</name>
    <dbReference type="NCBI Taxonomy" id="326684"/>
    <lineage>
        <taxon>Eukaryota</taxon>
        <taxon>Fungi</taxon>
        <taxon>Dikarya</taxon>
        <taxon>Ascomycota</taxon>
        <taxon>Pezizomycotina</taxon>
        <taxon>Sordariomycetes</taxon>
        <taxon>Xylariomycetidae</taxon>
        <taxon>Xylariales</taxon>
        <taxon>Xylariaceae</taxon>
        <taxon>Xylaria</taxon>
    </lineage>
</organism>
<dbReference type="EMBL" id="JAWHQM010000036">
    <property type="protein sequence ID" value="KAK5633834.1"/>
    <property type="molecule type" value="Genomic_DNA"/>
</dbReference>
<feature type="compositionally biased region" description="Low complexity" evidence="5">
    <location>
        <begin position="334"/>
        <end position="343"/>
    </location>
</feature>
<dbReference type="GO" id="GO:0016020">
    <property type="term" value="C:membrane"/>
    <property type="evidence" value="ECO:0007669"/>
    <property type="project" value="TreeGrafter"/>
</dbReference>